<reference evidence="1" key="2">
    <citation type="journal article" date="2023" name="Science">
        <title>Genomic signatures of disease resistance in endangered staghorn corals.</title>
        <authorList>
            <person name="Vollmer S.V."/>
            <person name="Selwyn J.D."/>
            <person name="Despard B.A."/>
            <person name="Roesel C.L."/>
        </authorList>
    </citation>
    <scope>NUCLEOTIDE SEQUENCE</scope>
    <source>
        <strain evidence="1">K2</strain>
    </source>
</reference>
<accession>A0AAD9VDI4</accession>
<name>A0AAD9VDI4_ACRCE</name>
<keyword evidence="2" id="KW-1185">Reference proteome</keyword>
<evidence type="ECO:0000313" key="1">
    <source>
        <dbReference type="EMBL" id="KAK2570526.1"/>
    </source>
</evidence>
<dbReference type="Proteomes" id="UP001249851">
    <property type="component" value="Unassembled WGS sequence"/>
</dbReference>
<dbReference type="AlphaFoldDB" id="A0AAD9VDI4"/>
<gene>
    <name evidence="1" type="ORF">P5673_004191</name>
</gene>
<comment type="caution">
    <text evidence="1">The sequence shown here is derived from an EMBL/GenBank/DDBJ whole genome shotgun (WGS) entry which is preliminary data.</text>
</comment>
<feature type="non-terminal residue" evidence="1">
    <location>
        <position position="116"/>
    </location>
</feature>
<reference evidence="1" key="1">
    <citation type="journal article" date="2023" name="G3 (Bethesda)">
        <title>Whole genome assembly and annotation of the endangered Caribbean coral Acropora cervicornis.</title>
        <authorList>
            <person name="Selwyn J.D."/>
            <person name="Vollmer S.V."/>
        </authorList>
    </citation>
    <scope>NUCLEOTIDE SEQUENCE</scope>
    <source>
        <strain evidence="1">K2</strain>
    </source>
</reference>
<proteinExistence type="predicted"/>
<organism evidence="1 2">
    <name type="scientific">Acropora cervicornis</name>
    <name type="common">Staghorn coral</name>
    <dbReference type="NCBI Taxonomy" id="6130"/>
    <lineage>
        <taxon>Eukaryota</taxon>
        <taxon>Metazoa</taxon>
        <taxon>Cnidaria</taxon>
        <taxon>Anthozoa</taxon>
        <taxon>Hexacorallia</taxon>
        <taxon>Scleractinia</taxon>
        <taxon>Astrocoeniina</taxon>
        <taxon>Acroporidae</taxon>
        <taxon>Acropora</taxon>
    </lineage>
</organism>
<protein>
    <submittedName>
        <fullName evidence="1">Uncharacterized protein</fullName>
    </submittedName>
</protein>
<sequence>VRLPKSFNDCCPKLAKTPSIRNWVNGRVHENCKSMRNTSSRRSLARRDTRPSRKCELDRYKGIKTTKPSKWWREVKMIAGMALTSGVEEQRSHFHLDGIAAHSILATANINQYGFS</sequence>
<evidence type="ECO:0000313" key="2">
    <source>
        <dbReference type="Proteomes" id="UP001249851"/>
    </source>
</evidence>
<dbReference type="EMBL" id="JARQWQ010000007">
    <property type="protein sequence ID" value="KAK2570526.1"/>
    <property type="molecule type" value="Genomic_DNA"/>
</dbReference>